<feature type="domain" description="Integral membrane bound transporter" evidence="8">
    <location>
        <begin position="356"/>
        <end position="476"/>
    </location>
</feature>
<dbReference type="AlphaFoldDB" id="A0A0L9Y8G6"/>
<organism evidence="9 12">
    <name type="scientific">Clostridium botulinum</name>
    <dbReference type="NCBI Taxonomy" id="1491"/>
    <lineage>
        <taxon>Bacteria</taxon>
        <taxon>Bacillati</taxon>
        <taxon>Bacillota</taxon>
        <taxon>Clostridia</taxon>
        <taxon>Eubacteriales</taxon>
        <taxon>Clostridiaceae</taxon>
        <taxon>Clostridium</taxon>
    </lineage>
</organism>
<evidence type="ECO:0000313" key="11">
    <source>
        <dbReference type="Proteomes" id="UP000473681"/>
    </source>
</evidence>
<dbReference type="Proteomes" id="UP000476820">
    <property type="component" value="Unassembled WGS sequence"/>
</dbReference>
<dbReference type="InterPro" id="IPR049453">
    <property type="entry name" value="Memb_transporter_dom"/>
</dbReference>
<keyword evidence="3 7" id="KW-0812">Transmembrane</keyword>
<protein>
    <submittedName>
        <fullName evidence="9">FUSC family protein</fullName>
    </submittedName>
</protein>
<feature type="transmembrane region" description="Helical" evidence="7">
    <location>
        <begin position="20"/>
        <end position="53"/>
    </location>
</feature>
<evidence type="ECO:0000313" key="12">
    <source>
        <dbReference type="Proteomes" id="UP000476820"/>
    </source>
</evidence>
<dbReference type="PANTHER" id="PTHR30509:SF9">
    <property type="entry name" value="MULTIDRUG RESISTANCE PROTEIN MDTO"/>
    <property type="match status" value="1"/>
</dbReference>
<dbReference type="EMBL" id="SWOV01000044">
    <property type="protein sequence ID" value="NFF88925.1"/>
    <property type="molecule type" value="Genomic_DNA"/>
</dbReference>
<accession>A0A0L9Y8G6</accession>
<name>A0A0L9Y8G6_CLOBO</name>
<evidence type="ECO:0000256" key="3">
    <source>
        <dbReference type="ARBA" id="ARBA00022692"/>
    </source>
</evidence>
<keyword evidence="5 7" id="KW-0472">Membrane</keyword>
<gene>
    <name evidence="9" type="ORF">FC774_13775</name>
    <name evidence="10" type="ORF">FDB51_08860</name>
</gene>
<dbReference type="Pfam" id="PF13515">
    <property type="entry name" value="FUSC_2"/>
    <property type="match status" value="1"/>
</dbReference>
<feature type="transmembrane region" description="Helical" evidence="7">
    <location>
        <begin position="349"/>
        <end position="379"/>
    </location>
</feature>
<evidence type="ECO:0000313" key="10">
    <source>
        <dbReference type="EMBL" id="NFN35242.1"/>
    </source>
</evidence>
<keyword evidence="2" id="KW-1003">Cell membrane</keyword>
<comment type="subcellular location">
    <subcellularLocation>
        <location evidence="1">Cell membrane</location>
        <topology evidence="1">Multi-pass membrane protein</topology>
    </subcellularLocation>
</comment>
<feature type="transmembrane region" description="Helical" evidence="7">
    <location>
        <begin position="399"/>
        <end position="422"/>
    </location>
</feature>
<proteinExistence type="inferred from homology"/>
<feature type="transmembrane region" description="Helical" evidence="7">
    <location>
        <begin position="65"/>
        <end position="81"/>
    </location>
</feature>
<evidence type="ECO:0000256" key="1">
    <source>
        <dbReference type="ARBA" id="ARBA00004651"/>
    </source>
</evidence>
<dbReference type="GO" id="GO:0005886">
    <property type="term" value="C:plasma membrane"/>
    <property type="evidence" value="ECO:0007669"/>
    <property type="project" value="UniProtKB-SubCell"/>
</dbReference>
<comment type="similarity">
    <text evidence="6">Belongs to the YccS/YhfK family.</text>
</comment>
<keyword evidence="4 7" id="KW-1133">Transmembrane helix</keyword>
<evidence type="ECO:0000256" key="5">
    <source>
        <dbReference type="ARBA" id="ARBA00023136"/>
    </source>
</evidence>
<feature type="transmembrane region" description="Helical" evidence="7">
    <location>
        <begin position="87"/>
        <end position="104"/>
    </location>
</feature>
<dbReference type="PANTHER" id="PTHR30509">
    <property type="entry name" value="P-HYDROXYBENZOIC ACID EFFLUX PUMP SUBUNIT-RELATED"/>
    <property type="match status" value="1"/>
</dbReference>
<evidence type="ECO:0000313" key="9">
    <source>
        <dbReference type="EMBL" id="NFF88925.1"/>
    </source>
</evidence>
<evidence type="ECO:0000256" key="6">
    <source>
        <dbReference type="ARBA" id="ARBA00043993"/>
    </source>
</evidence>
<evidence type="ECO:0000256" key="4">
    <source>
        <dbReference type="ARBA" id="ARBA00022989"/>
    </source>
</evidence>
<dbReference type="EMBL" id="SWVK01000010">
    <property type="protein sequence ID" value="NFN35242.1"/>
    <property type="molecule type" value="Genomic_DNA"/>
</dbReference>
<comment type="caution">
    <text evidence="9">The sequence shown here is derived from an EMBL/GenBank/DDBJ whole genome shotgun (WGS) entry which is preliminary data.</text>
</comment>
<feature type="transmembrane region" description="Helical" evidence="7">
    <location>
        <begin position="458"/>
        <end position="476"/>
    </location>
</feature>
<evidence type="ECO:0000256" key="2">
    <source>
        <dbReference type="ARBA" id="ARBA00022475"/>
    </source>
</evidence>
<evidence type="ECO:0000256" key="7">
    <source>
        <dbReference type="SAM" id="Phobius"/>
    </source>
</evidence>
<evidence type="ECO:0000259" key="8">
    <source>
        <dbReference type="Pfam" id="PF13515"/>
    </source>
</evidence>
<dbReference type="RefSeq" id="WP_053342266.1">
    <property type="nucleotide sequence ID" value="NZ_CP070936.1"/>
</dbReference>
<dbReference type="OrthoDB" id="1891713at2"/>
<sequence>MIDKIINKYHINVYSMLKHGTVAVITMFGVGLLFGIKNIMLAFPIALTSTVLSRQNLQVKTTSKILKLIVVDLAIVLAAFISSQNSYLGIIINFISIFLIMYNIISPYDMAFYKPFIMLYIFTQYARVSLEELPLRILAVIFGVLVIECSNIITKVNEKSKLGNSITSSLLLIKTQLNNIIDGKFEEDIVKKCSKIMRELVYKVYITRHKKYLTTNLGRIQFNIYINMEYLNLYLRNIYFEYNNNDIQKNEVEDTINVIDDILDYSNYSITVEELENKINLFKDMYNNKSRTLTEICNIMNSLKISIKELKELGNKEINKIYSEWEKENIESFKESFHKGMRFNFAMRMAITLTIVLFIGEILGYYKIIWAIITIMSVIQPYYEYTLNKTKERIIGNVIGILFTGIFINLVNIKWITILILITSLYLLYGFKEYYKISLFASIASICIASLTENINVLLIYRVIYVIIGVAIVIIVNKKIFPYKLKDGIDELIIKIDKLNTMLINYSIAILNGTENPNKVRNIIIHSTLLCEKLEIRNMNFNDNNINRIANLNNEFVIQVGYRVLK</sequence>
<reference evidence="11 12" key="1">
    <citation type="submission" date="2019-04" db="EMBL/GenBank/DDBJ databases">
        <title>Genome sequencing of Clostridium botulinum Groups I-IV and Clostridium butyricum.</title>
        <authorList>
            <person name="Brunt J."/>
            <person name="Van Vliet A.H.M."/>
            <person name="Stringer S.C."/>
            <person name="Carter A.T."/>
            <person name="Peck M.W."/>
        </authorList>
    </citation>
    <scope>NUCLEOTIDE SEQUENCE [LARGE SCALE GENOMIC DNA]</scope>
    <source>
        <strain evidence="9 12">1605</strain>
        <strain evidence="10 11">CB-K-33E</strain>
    </source>
</reference>
<dbReference type="Proteomes" id="UP000473681">
    <property type="component" value="Unassembled WGS sequence"/>
</dbReference>